<accession>A0A3S9PV19</accession>
<dbReference type="InterPro" id="IPR007387">
    <property type="entry name" value="TRAP_DctQ"/>
</dbReference>
<keyword evidence="4" id="KW-0997">Cell inner membrane</keyword>
<feature type="transmembrane region" description="Helical" evidence="9">
    <location>
        <begin position="7"/>
        <end position="32"/>
    </location>
</feature>
<evidence type="ECO:0000256" key="7">
    <source>
        <dbReference type="ARBA" id="ARBA00023136"/>
    </source>
</evidence>
<feature type="domain" description="Tripartite ATP-independent periplasmic transporters DctQ component" evidence="10">
    <location>
        <begin position="26"/>
        <end position="156"/>
    </location>
</feature>
<sequence length="197" mass="21287">MRTIPRPLVLLAETLVIVAGALLVFLMLLTVADVGGRAFADSSILGTVEISTLLMVAIAFLGLAAAEIHNRHVSVELVEAYLPPVVRLILAGVRTVLITLTGIVISWGLLGVLTSAFERGETTSGILRLATWPMKGILLVSFVLFFVVAIWNAINEFLDMKEGKVVEDDQLLAVQQAIDDADDITDTVVAHRTEEKK</sequence>
<feature type="transmembrane region" description="Helical" evidence="9">
    <location>
        <begin position="137"/>
        <end position="154"/>
    </location>
</feature>
<feature type="transmembrane region" description="Helical" evidence="9">
    <location>
        <begin position="96"/>
        <end position="117"/>
    </location>
</feature>
<evidence type="ECO:0000256" key="1">
    <source>
        <dbReference type="ARBA" id="ARBA00004429"/>
    </source>
</evidence>
<reference evidence="11 12" key="1">
    <citation type="submission" date="2018-12" db="EMBL/GenBank/DDBJ databases">
        <title>Complete genome sequence of Flaviflexus sp. H23T48.</title>
        <authorList>
            <person name="Bae J.-W."/>
            <person name="Lee J.-Y."/>
        </authorList>
    </citation>
    <scope>NUCLEOTIDE SEQUENCE [LARGE SCALE GENOMIC DNA]</scope>
    <source>
        <strain evidence="11 12">H23T48</strain>
    </source>
</reference>
<evidence type="ECO:0000256" key="3">
    <source>
        <dbReference type="ARBA" id="ARBA00022475"/>
    </source>
</evidence>
<keyword evidence="12" id="KW-1185">Reference proteome</keyword>
<evidence type="ECO:0000256" key="4">
    <source>
        <dbReference type="ARBA" id="ARBA00022519"/>
    </source>
</evidence>
<dbReference type="RefSeq" id="WP_126702971.1">
    <property type="nucleotide sequence ID" value="NZ_CP034593.1"/>
</dbReference>
<organism evidence="11 12">
    <name type="scientific">Flaviflexus ciconiae</name>
    <dbReference type="NCBI Taxonomy" id="2496867"/>
    <lineage>
        <taxon>Bacteria</taxon>
        <taxon>Bacillati</taxon>
        <taxon>Actinomycetota</taxon>
        <taxon>Actinomycetes</taxon>
        <taxon>Actinomycetales</taxon>
        <taxon>Actinomycetaceae</taxon>
        <taxon>Flaviflexus</taxon>
    </lineage>
</organism>
<dbReference type="OrthoDB" id="3428916at2"/>
<keyword evidence="2" id="KW-0813">Transport</keyword>
<evidence type="ECO:0000259" key="10">
    <source>
        <dbReference type="Pfam" id="PF04290"/>
    </source>
</evidence>
<keyword evidence="6 9" id="KW-1133">Transmembrane helix</keyword>
<evidence type="ECO:0000256" key="5">
    <source>
        <dbReference type="ARBA" id="ARBA00022692"/>
    </source>
</evidence>
<dbReference type="Pfam" id="PF04290">
    <property type="entry name" value="DctQ"/>
    <property type="match status" value="1"/>
</dbReference>
<evidence type="ECO:0000313" key="12">
    <source>
        <dbReference type="Proteomes" id="UP000280344"/>
    </source>
</evidence>
<evidence type="ECO:0000256" key="6">
    <source>
        <dbReference type="ARBA" id="ARBA00022989"/>
    </source>
</evidence>
<keyword evidence="3" id="KW-1003">Cell membrane</keyword>
<keyword evidence="7 9" id="KW-0472">Membrane</keyword>
<evidence type="ECO:0000313" key="11">
    <source>
        <dbReference type="EMBL" id="AZQ76162.1"/>
    </source>
</evidence>
<protein>
    <submittedName>
        <fullName evidence="11">TRAP transporter small permease</fullName>
    </submittedName>
</protein>
<dbReference type="InterPro" id="IPR055348">
    <property type="entry name" value="DctQ"/>
</dbReference>
<gene>
    <name evidence="11" type="ORF">EJ997_01280</name>
</gene>
<feature type="transmembrane region" description="Helical" evidence="9">
    <location>
        <begin position="44"/>
        <end position="66"/>
    </location>
</feature>
<evidence type="ECO:0000256" key="8">
    <source>
        <dbReference type="ARBA" id="ARBA00038436"/>
    </source>
</evidence>
<proteinExistence type="inferred from homology"/>
<dbReference type="KEGG" id="flh:EJ997_01280"/>
<name>A0A3S9PV19_9ACTO</name>
<dbReference type="EMBL" id="CP034593">
    <property type="protein sequence ID" value="AZQ76162.1"/>
    <property type="molecule type" value="Genomic_DNA"/>
</dbReference>
<dbReference type="Proteomes" id="UP000280344">
    <property type="component" value="Chromosome"/>
</dbReference>
<keyword evidence="5 9" id="KW-0812">Transmembrane</keyword>
<comment type="subcellular location">
    <subcellularLocation>
        <location evidence="1">Cell inner membrane</location>
        <topology evidence="1">Multi-pass membrane protein</topology>
    </subcellularLocation>
</comment>
<dbReference type="PANTHER" id="PTHR35011">
    <property type="entry name" value="2,3-DIKETO-L-GULONATE TRAP TRANSPORTER SMALL PERMEASE PROTEIN YIAM"/>
    <property type="match status" value="1"/>
</dbReference>
<dbReference type="GO" id="GO:0005886">
    <property type="term" value="C:plasma membrane"/>
    <property type="evidence" value="ECO:0007669"/>
    <property type="project" value="UniProtKB-SubCell"/>
</dbReference>
<evidence type="ECO:0000256" key="2">
    <source>
        <dbReference type="ARBA" id="ARBA00022448"/>
    </source>
</evidence>
<comment type="similarity">
    <text evidence="8">Belongs to the TRAP transporter small permease family.</text>
</comment>
<evidence type="ECO:0000256" key="9">
    <source>
        <dbReference type="SAM" id="Phobius"/>
    </source>
</evidence>
<dbReference type="AlphaFoldDB" id="A0A3S9PV19"/>